<reference evidence="2" key="1">
    <citation type="journal article" date="2020" name="Nature">
        <title>Giant virus diversity and host interactions through global metagenomics.</title>
        <authorList>
            <person name="Schulz F."/>
            <person name="Roux S."/>
            <person name="Paez-Espino D."/>
            <person name="Jungbluth S."/>
            <person name="Walsh D.A."/>
            <person name="Denef V.J."/>
            <person name="McMahon K.D."/>
            <person name="Konstantinidis K.T."/>
            <person name="Eloe-Fadrosh E.A."/>
            <person name="Kyrpides N.C."/>
            <person name="Woyke T."/>
        </authorList>
    </citation>
    <scope>NUCLEOTIDE SEQUENCE</scope>
    <source>
        <strain evidence="2">GVMAG-S-1035124-57</strain>
    </source>
</reference>
<feature type="transmembrane region" description="Helical" evidence="1">
    <location>
        <begin position="20"/>
        <end position="45"/>
    </location>
</feature>
<keyword evidence="1" id="KW-0812">Transmembrane</keyword>
<name>A0A6C0M242_9ZZZZ</name>
<sequence length="148" mass="16771">MSLYYKQYVIWMMNLSDIVAVAIIVAFSMHHRISGILALLVVIACMQHMHMQYNNNSVVEGIDNSMQTPDSESPKRSKNMGWETGVNAYEYMLSPALCHPSCKWAEATKATKEGFTPTVEVSPIQNMKNVVKDNVRKAKTMTESFFSR</sequence>
<accession>A0A6C0M242</accession>
<dbReference type="AlphaFoldDB" id="A0A6C0M242"/>
<organism evidence="2">
    <name type="scientific">viral metagenome</name>
    <dbReference type="NCBI Taxonomy" id="1070528"/>
    <lineage>
        <taxon>unclassified sequences</taxon>
        <taxon>metagenomes</taxon>
        <taxon>organismal metagenomes</taxon>
    </lineage>
</organism>
<dbReference type="EMBL" id="MN740635">
    <property type="protein sequence ID" value="QHU36355.1"/>
    <property type="molecule type" value="Genomic_DNA"/>
</dbReference>
<proteinExistence type="predicted"/>
<evidence type="ECO:0000256" key="1">
    <source>
        <dbReference type="SAM" id="Phobius"/>
    </source>
</evidence>
<evidence type="ECO:0000313" key="2">
    <source>
        <dbReference type="EMBL" id="QHU36355.1"/>
    </source>
</evidence>
<keyword evidence="1" id="KW-0472">Membrane</keyword>
<protein>
    <submittedName>
        <fullName evidence="2">Uncharacterized protein</fullName>
    </submittedName>
</protein>
<keyword evidence="1" id="KW-1133">Transmembrane helix</keyword>